<feature type="transmembrane region" description="Helical" evidence="9">
    <location>
        <begin position="447"/>
        <end position="468"/>
    </location>
</feature>
<evidence type="ECO:0000256" key="6">
    <source>
        <dbReference type="ARBA" id="ARBA00022989"/>
    </source>
</evidence>
<evidence type="ECO:0008006" key="14">
    <source>
        <dbReference type="Google" id="ProtNLM"/>
    </source>
</evidence>
<dbReference type="InterPro" id="IPR003855">
    <property type="entry name" value="K+_transporter"/>
</dbReference>
<dbReference type="OrthoDB" id="504708at2759"/>
<evidence type="ECO:0000256" key="9">
    <source>
        <dbReference type="SAM" id="Phobius"/>
    </source>
</evidence>
<evidence type="ECO:0000313" key="12">
    <source>
        <dbReference type="EMBL" id="EGW30828.1"/>
    </source>
</evidence>
<dbReference type="KEGG" id="spaa:SPAPADRAFT_72742"/>
<dbReference type="EMBL" id="GL996504">
    <property type="protein sequence ID" value="EGW30828.1"/>
    <property type="molecule type" value="Genomic_DNA"/>
</dbReference>
<feature type="domain" description="K+ potassium transporter C-terminal" evidence="11">
    <location>
        <begin position="595"/>
        <end position="676"/>
    </location>
</feature>
<keyword evidence="2" id="KW-0813">Transport</keyword>
<evidence type="ECO:0000256" key="1">
    <source>
        <dbReference type="ARBA" id="ARBA00004141"/>
    </source>
</evidence>
<feature type="transmembrane region" description="Helical" evidence="9">
    <location>
        <begin position="319"/>
        <end position="342"/>
    </location>
</feature>
<evidence type="ECO:0000256" key="3">
    <source>
        <dbReference type="ARBA" id="ARBA00022538"/>
    </source>
</evidence>
<evidence type="ECO:0000256" key="7">
    <source>
        <dbReference type="ARBA" id="ARBA00023065"/>
    </source>
</evidence>
<dbReference type="eggNOG" id="ENOG502QPSA">
    <property type="taxonomic scope" value="Eukaryota"/>
</dbReference>
<dbReference type="PANTHER" id="PTHR30540:SF83">
    <property type="entry name" value="K+ POTASSIUM TRANSPORTER"/>
    <property type="match status" value="1"/>
</dbReference>
<evidence type="ECO:0000259" key="10">
    <source>
        <dbReference type="Pfam" id="PF02705"/>
    </source>
</evidence>
<feature type="transmembrane region" description="Helical" evidence="9">
    <location>
        <begin position="415"/>
        <end position="435"/>
    </location>
</feature>
<keyword evidence="6 9" id="KW-1133">Transmembrane helix</keyword>
<feature type="transmembrane region" description="Helical" evidence="9">
    <location>
        <begin position="362"/>
        <end position="394"/>
    </location>
</feature>
<keyword evidence="13" id="KW-1185">Reference proteome</keyword>
<feature type="domain" description="K+ potassium transporter integral membrane" evidence="10">
    <location>
        <begin position="43"/>
        <end position="539"/>
    </location>
</feature>
<dbReference type="InParanoid" id="G3AT65"/>
<dbReference type="GO" id="GO:0015079">
    <property type="term" value="F:potassium ion transmembrane transporter activity"/>
    <property type="evidence" value="ECO:0007669"/>
    <property type="project" value="InterPro"/>
</dbReference>
<dbReference type="Pfam" id="PF02705">
    <property type="entry name" value="K_trans"/>
    <property type="match status" value="1"/>
</dbReference>
<dbReference type="OMA" id="VTFITTC"/>
<feature type="transmembrane region" description="Helical" evidence="9">
    <location>
        <begin position="500"/>
        <end position="521"/>
    </location>
</feature>
<organism evidence="13">
    <name type="scientific">Spathaspora passalidarum (strain NRRL Y-27907 / 11-Y1)</name>
    <dbReference type="NCBI Taxonomy" id="619300"/>
    <lineage>
        <taxon>Eukaryota</taxon>
        <taxon>Fungi</taxon>
        <taxon>Dikarya</taxon>
        <taxon>Ascomycota</taxon>
        <taxon>Saccharomycotina</taxon>
        <taxon>Pichiomycetes</taxon>
        <taxon>Debaryomycetaceae</taxon>
        <taxon>Spathaspora</taxon>
    </lineage>
</organism>
<sequence>MSTSSVKKIIPENELVDQNDNYNSDEKTAPVKKQPWREILMLSFSSLGAIYGDLGTSPLYTLNSIKYKQLPPSRDDIYGAVSVIFYVFTIIVIIKYVFIVLVIGPNNGEGGQVAIYAKIARHLNIGPKGVQIPGGANEDSDLQLLSRQDTTASSVVTTVSRIERIKQHPTMISLVQIFILGACFVGCALVVSDGLLTPTASILSAVGGIQVAQPSFTNVLAVSEVILIVLFAIQQFGSNKISFTFAPIIFIWMIGLIICGIYNIAKYHPAIFSALSPYYAIKILREGGIDVFGGAMLAITGTEAMFADIGHFGRLPIQLTLGGFVYPALILCYLGQAAYLVGHPEAYVNPFFLSIPGGTGGGVYWVMFVLATLATIIASQALILSVFSIISQLINLDCFPKLKITHVSSDYAGKVYIGVINWMLMIGVMLTMAGFQNSNNTTAAYGLGITLDLFVTSTLIMICMFYVYNWNIIWPILYCLIFVPLEMCLIIANMKKVPHGAWFPIMVAGLLTSFLIVWRWCRSRKVEQEYSSKIRIGDLYPYFNGPKVTTLDLNNKNVSHEDIKQVGKTDVNTRFGNLTLVKHEGLGIMYVDSLLTNSPNTLPQLYAKLVSTFVSIPSNFVFCGIRVLSIPYVPEEERVLMAPMKLPGHYKCVLRFGYMEDIKVDKKLVSHIMNNIPAISVLNEDQLTSYPMMHIFENDLIRCHEYQPSKNVFTKVGRFIRMLTINHFFSPLNSLTQEYGRFLKLANEDEEREKKIFIGGVARI</sequence>
<feature type="transmembrane region" description="Helical" evidence="9">
    <location>
        <begin position="39"/>
        <end position="57"/>
    </location>
</feature>
<dbReference type="GeneID" id="18875455"/>
<dbReference type="RefSeq" id="XP_007376861.1">
    <property type="nucleotide sequence ID" value="XM_007376799.1"/>
</dbReference>
<evidence type="ECO:0000256" key="5">
    <source>
        <dbReference type="ARBA" id="ARBA00022958"/>
    </source>
</evidence>
<evidence type="ECO:0000256" key="8">
    <source>
        <dbReference type="ARBA" id="ARBA00023136"/>
    </source>
</evidence>
<evidence type="ECO:0000256" key="2">
    <source>
        <dbReference type="ARBA" id="ARBA00022448"/>
    </source>
</evidence>
<dbReference type="InterPro" id="IPR053952">
    <property type="entry name" value="K_trans_C"/>
</dbReference>
<feature type="transmembrane region" description="Helical" evidence="9">
    <location>
        <begin position="475"/>
        <end position="494"/>
    </location>
</feature>
<dbReference type="PANTHER" id="PTHR30540">
    <property type="entry name" value="OSMOTIC STRESS POTASSIUM TRANSPORTER"/>
    <property type="match status" value="1"/>
</dbReference>
<proteinExistence type="predicted"/>
<feature type="transmembrane region" description="Helical" evidence="9">
    <location>
        <begin position="171"/>
        <end position="191"/>
    </location>
</feature>
<dbReference type="Proteomes" id="UP000000709">
    <property type="component" value="Unassembled WGS sequence"/>
</dbReference>
<dbReference type="HOGENOM" id="CLU_008142_4_0_1"/>
<keyword evidence="3" id="KW-0633">Potassium transport</keyword>
<dbReference type="InterPro" id="IPR053951">
    <property type="entry name" value="K_trans_N"/>
</dbReference>
<accession>G3AT65</accession>
<dbReference type="Pfam" id="PF22776">
    <property type="entry name" value="K_trans_C"/>
    <property type="match status" value="1"/>
</dbReference>
<protein>
    <recommendedName>
        <fullName evidence="14">High affinity potassium transporter</fullName>
    </recommendedName>
</protein>
<evidence type="ECO:0000256" key="4">
    <source>
        <dbReference type="ARBA" id="ARBA00022692"/>
    </source>
</evidence>
<name>G3AT65_SPAPN</name>
<feature type="transmembrane region" description="Helical" evidence="9">
    <location>
        <begin position="77"/>
        <end position="103"/>
    </location>
</feature>
<reference evidence="12 13" key="1">
    <citation type="journal article" date="2011" name="Proc. Natl. Acad. Sci. U.S.A.">
        <title>Comparative genomics of xylose-fermenting fungi for enhanced biofuel production.</title>
        <authorList>
            <person name="Wohlbach D.J."/>
            <person name="Kuo A."/>
            <person name="Sato T.K."/>
            <person name="Potts K.M."/>
            <person name="Salamov A.A."/>
            <person name="LaButti K.M."/>
            <person name="Sun H."/>
            <person name="Clum A."/>
            <person name="Pangilinan J.L."/>
            <person name="Lindquist E.A."/>
            <person name="Lucas S."/>
            <person name="Lapidus A."/>
            <person name="Jin M."/>
            <person name="Gunawan C."/>
            <person name="Balan V."/>
            <person name="Dale B.E."/>
            <person name="Jeffries T.W."/>
            <person name="Zinkel R."/>
            <person name="Barry K.W."/>
            <person name="Grigoriev I.V."/>
            <person name="Gasch A.P."/>
        </authorList>
    </citation>
    <scope>NUCLEOTIDE SEQUENCE [LARGE SCALE GENOMIC DNA]</scope>
    <source>
        <strain evidence="13">NRRL Y-27907 / 11-Y1</strain>
    </source>
</reference>
<evidence type="ECO:0000313" key="13">
    <source>
        <dbReference type="Proteomes" id="UP000000709"/>
    </source>
</evidence>
<dbReference type="GO" id="GO:0016020">
    <property type="term" value="C:membrane"/>
    <property type="evidence" value="ECO:0007669"/>
    <property type="project" value="UniProtKB-SubCell"/>
</dbReference>
<evidence type="ECO:0000259" key="11">
    <source>
        <dbReference type="Pfam" id="PF22776"/>
    </source>
</evidence>
<keyword evidence="8 9" id="KW-0472">Membrane</keyword>
<gene>
    <name evidence="12" type="ORF">SPAPADRAFT_72742</name>
</gene>
<dbReference type="AlphaFoldDB" id="G3AT65"/>
<feature type="transmembrane region" description="Helical" evidence="9">
    <location>
        <begin position="211"/>
        <end position="233"/>
    </location>
</feature>
<comment type="subcellular location">
    <subcellularLocation>
        <location evidence="1">Membrane</location>
        <topology evidence="1">Multi-pass membrane protein</topology>
    </subcellularLocation>
</comment>
<keyword evidence="4 9" id="KW-0812">Transmembrane</keyword>
<keyword evidence="7" id="KW-0406">Ion transport</keyword>
<keyword evidence="5" id="KW-0630">Potassium</keyword>
<dbReference type="STRING" id="619300.G3AT65"/>
<feature type="transmembrane region" description="Helical" evidence="9">
    <location>
        <begin position="245"/>
        <end position="265"/>
    </location>
</feature>
<feature type="transmembrane region" description="Helical" evidence="9">
    <location>
        <begin position="287"/>
        <end position="307"/>
    </location>
</feature>
<dbReference type="NCBIfam" id="TIGR00794">
    <property type="entry name" value="kup"/>
    <property type="match status" value="1"/>
</dbReference>